<evidence type="ECO:0000256" key="9">
    <source>
        <dbReference type="ARBA" id="ARBA00023224"/>
    </source>
</evidence>
<evidence type="ECO:0000256" key="1">
    <source>
        <dbReference type="ARBA" id="ARBA00004651"/>
    </source>
</evidence>
<dbReference type="GO" id="GO:0007165">
    <property type="term" value="P:signal transduction"/>
    <property type="evidence" value="ECO:0007669"/>
    <property type="project" value="UniProtKB-KW"/>
</dbReference>
<evidence type="ECO:0000256" key="10">
    <source>
        <dbReference type="RuleBase" id="RU351113"/>
    </source>
</evidence>
<dbReference type="AlphaFoldDB" id="A0A4E0RNC4"/>
<gene>
    <name evidence="11" type="primary">Or166</name>
    <name evidence="11" type="ORF">DALL_DALL000069</name>
</gene>
<comment type="similarity">
    <text evidence="10">Belongs to the insect chemoreceptor superfamily. Heteromeric odorant receptor channel (TC 1.A.69) family.</text>
</comment>
<comment type="caution">
    <text evidence="10">Lacks conserved residue(s) required for the propagation of feature annotation.</text>
</comment>
<dbReference type="PANTHER" id="PTHR21137">
    <property type="entry name" value="ODORANT RECEPTOR"/>
    <property type="match status" value="1"/>
</dbReference>
<keyword evidence="6 10" id="KW-1133">Transmembrane helix</keyword>
<keyword evidence="7 10" id="KW-0472">Membrane</keyword>
<dbReference type="OrthoDB" id="7696577at2759"/>
<keyword evidence="2" id="KW-1003">Cell membrane</keyword>
<comment type="subcellular location">
    <subcellularLocation>
        <location evidence="1 10">Cell membrane</location>
        <topology evidence="1 10">Multi-pass membrane protein</topology>
    </subcellularLocation>
</comment>
<evidence type="ECO:0000256" key="5">
    <source>
        <dbReference type="ARBA" id="ARBA00022725"/>
    </source>
</evidence>
<dbReference type="EMBL" id="ML158574">
    <property type="protein sequence ID" value="THK32906.1"/>
    <property type="molecule type" value="Genomic_DNA"/>
</dbReference>
<feature type="transmembrane region" description="Helical" evidence="10">
    <location>
        <begin position="260"/>
        <end position="285"/>
    </location>
</feature>
<evidence type="ECO:0000313" key="11">
    <source>
        <dbReference type="EMBL" id="THK32906.1"/>
    </source>
</evidence>
<organism evidence="11 12">
    <name type="scientific">Diachasma alloeum</name>
    <dbReference type="NCBI Taxonomy" id="454923"/>
    <lineage>
        <taxon>Eukaryota</taxon>
        <taxon>Metazoa</taxon>
        <taxon>Ecdysozoa</taxon>
        <taxon>Arthropoda</taxon>
        <taxon>Hexapoda</taxon>
        <taxon>Insecta</taxon>
        <taxon>Pterygota</taxon>
        <taxon>Neoptera</taxon>
        <taxon>Endopterygota</taxon>
        <taxon>Hymenoptera</taxon>
        <taxon>Apocrita</taxon>
        <taxon>Ichneumonoidea</taxon>
        <taxon>Braconidae</taxon>
        <taxon>Opiinae</taxon>
        <taxon>Diachasma</taxon>
    </lineage>
</organism>
<protein>
    <recommendedName>
        <fullName evidence="10">Odorant receptor</fullName>
    </recommendedName>
</protein>
<dbReference type="Proteomes" id="UP000297026">
    <property type="component" value="Unassembled WGS sequence"/>
</dbReference>
<evidence type="ECO:0000256" key="4">
    <source>
        <dbReference type="ARBA" id="ARBA00022692"/>
    </source>
</evidence>
<dbReference type="GO" id="GO:0005549">
    <property type="term" value="F:odorant binding"/>
    <property type="evidence" value="ECO:0007669"/>
    <property type="project" value="InterPro"/>
</dbReference>
<keyword evidence="12" id="KW-1185">Reference proteome</keyword>
<dbReference type="InterPro" id="IPR004117">
    <property type="entry name" value="7tm6_olfct_rcpt"/>
</dbReference>
<feature type="transmembrane region" description="Helical" evidence="10">
    <location>
        <begin position="32"/>
        <end position="50"/>
    </location>
</feature>
<evidence type="ECO:0000256" key="6">
    <source>
        <dbReference type="ARBA" id="ARBA00022989"/>
    </source>
</evidence>
<evidence type="ECO:0000256" key="8">
    <source>
        <dbReference type="ARBA" id="ARBA00023170"/>
    </source>
</evidence>
<proteinExistence type="inferred from homology"/>
<name>A0A4E0RNC4_9HYME</name>
<keyword evidence="4 10" id="KW-0812">Transmembrane</keyword>
<dbReference type="PANTHER" id="PTHR21137:SF35">
    <property type="entry name" value="ODORANT RECEPTOR 19A-RELATED"/>
    <property type="match status" value="1"/>
</dbReference>
<sequence>MDFFDNPNWFFTKWLLSSFGAWPFQSSRFRYLSRYTVGFLICSLLVPEIIKLVTVYDDLGKTIACVPILALHSLTVTKMLNCLLNLNQNKLLLLEIQKDWQRTLSPADVEILKRNAKQNRSITHTYIYYIYATTLMYLLGPMVPKVLDVVMPLNESRPALEIYQTEYFVDPVKNKIPILVHAYVISPFPSTIIVAFDALYCNCVNHACSMFEIVGKRLENIIDDIDNANQRFSPIMENNIHSSLRACIRQHRKSLQFAHLLRLTYSICFLSIVVINTVALSITLYQVVQNLGETSEIIRYGTFSIGQIVHLFFLSRPAQKLMDHSSRIHSFAYQGYWYNIPMRSKKMLILIMMRSRNPSILTAGKLYVMSLQSFARVIKTSMSYFTVLLSVR</sequence>
<feature type="transmembrane region" description="Helical" evidence="10">
    <location>
        <begin position="297"/>
        <end position="314"/>
    </location>
</feature>
<evidence type="ECO:0000313" key="12">
    <source>
        <dbReference type="Proteomes" id="UP000297026"/>
    </source>
</evidence>
<evidence type="ECO:0000256" key="7">
    <source>
        <dbReference type="ARBA" id="ARBA00023136"/>
    </source>
</evidence>
<evidence type="ECO:0000256" key="2">
    <source>
        <dbReference type="ARBA" id="ARBA00022475"/>
    </source>
</evidence>
<accession>A0A4E0RNC4</accession>
<keyword evidence="3 10" id="KW-0716">Sensory transduction</keyword>
<keyword evidence="5 10" id="KW-0552">Olfaction</keyword>
<dbReference type="Pfam" id="PF02949">
    <property type="entry name" value="7tm_6"/>
    <property type="match status" value="1"/>
</dbReference>
<dbReference type="GO" id="GO:0004984">
    <property type="term" value="F:olfactory receptor activity"/>
    <property type="evidence" value="ECO:0007669"/>
    <property type="project" value="InterPro"/>
</dbReference>
<dbReference type="GO" id="GO:0005886">
    <property type="term" value="C:plasma membrane"/>
    <property type="evidence" value="ECO:0007669"/>
    <property type="project" value="UniProtKB-SubCell"/>
</dbReference>
<reference evidence="11" key="1">
    <citation type="submission" date="2019-02" db="EMBL/GenBank/DDBJ databases">
        <title>Genome of the parasitoid wasp Diachasma alloeum, an emerging model for ecological speciation and transitions to asexual reproduction.</title>
        <authorList>
            <person name="Robertson H.M."/>
            <person name="Walden K.K."/>
            <person name="Tvedte E.S."/>
            <person name="Hood G.R."/>
            <person name="Feder J.L."/>
            <person name="Forbes A.A."/>
            <person name="Logsdon J.M."/>
            <person name="Mcelroy K.E."/>
        </authorList>
    </citation>
    <scope>NUCLEOTIDE SEQUENCE [LARGE SCALE GENOMIC DNA]</scope>
    <source>
        <strain evidence="11">Michigan</strain>
    </source>
</reference>
<keyword evidence="9 10" id="KW-0807">Transducer</keyword>
<evidence type="ECO:0000256" key="3">
    <source>
        <dbReference type="ARBA" id="ARBA00022606"/>
    </source>
</evidence>
<keyword evidence="8 10" id="KW-0675">Receptor</keyword>
<feature type="transmembrane region" description="Helical" evidence="10">
    <location>
        <begin position="126"/>
        <end position="147"/>
    </location>
</feature>